<dbReference type="PROSITE" id="PS50144">
    <property type="entry name" value="MATH"/>
    <property type="match status" value="1"/>
</dbReference>
<dbReference type="Gene3D" id="3.30.40.10">
    <property type="entry name" value="Zinc/RING finger domain, C3HC4 (zinc finger)"/>
    <property type="match status" value="1"/>
</dbReference>
<evidence type="ECO:0000313" key="3">
    <source>
        <dbReference type="Proteomes" id="UP001165289"/>
    </source>
</evidence>
<organism evidence="2 3">
    <name type="scientific">Oopsacas minuta</name>
    <dbReference type="NCBI Taxonomy" id="111878"/>
    <lineage>
        <taxon>Eukaryota</taxon>
        <taxon>Metazoa</taxon>
        <taxon>Porifera</taxon>
        <taxon>Hexactinellida</taxon>
        <taxon>Hexasterophora</taxon>
        <taxon>Lyssacinosida</taxon>
        <taxon>Leucopsacidae</taxon>
        <taxon>Oopsacas</taxon>
    </lineage>
</organism>
<dbReference type="InterPro" id="IPR049342">
    <property type="entry name" value="TRAF1-6_MATH_dom"/>
</dbReference>
<dbReference type="Proteomes" id="UP001165289">
    <property type="component" value="Unassembled WGS sequence"/>
</dbReference>
<feature type="domain" description="MATH" evidence="1">
    <location>
        <begin position="182"/>
        <end position="316"/>
    </location>
</feature>
<dbReference type="Gene3D" id="2.60.210.10">
    <property type="entry name" value="Apoptosis, Tumor Necrosis Factor Receptor Associated Protein 2, Chain A"/>
    <property type="match status" value="1"/>
</dbReference>
<reference evidence="2 3" key="1">
    <citation type="journal article" date="2023" name="BMC Biol.">
        <title>The compact genome of the sponge Oopsacas minuta (Hexactinellida) is lacking key metazoan core genes.</title>
        <authorList>
            <person name="Santini S."/>
            <person name="Schenkelaars Q."/>
            <person name="Jourda C."/>
            <person name="Duchesne M."/>
            <person name="Belahbib H."/>
            <person name="Rocher C."/>
            <person name="Selva M."/>
            <person name="Riesgo A."/>
            <person name="Vervoort M."/>
            <person name="Leys S.P."/>
            <person name="Kodjabachian L."/>
            <person name="Le Bivic A."/>
            <person name="Borchiellini C."/>
            <person name="Claverie J.M."/>
            <person name="Renard E."/>
        </authorList>
    </citation>
    <scope>NUCLEOTIDE SEQUENCE [LARGE SCALE GENOMIC DNA]</scope>
    <source>
        <strain evidence="2">SPO-2</strain>
    </source>
</reference>
<dbReference type="SUPFAM" id="SSF49599">
    <property type="entry name" value="TRAF domain-like"/>
    <property type="match status" value="2"/>
</dbReference>
<evidence type="ECO:0000259" key="1">
    <source>
        <dbReference type="PROSITE" id="PS50144"/>
    </source>
</evidence>
<dbReference type="InterPro" id="IPR008974">
    <property type="entry name" value="TRAF-like"/>
</dbReference>
<evidence type="ECO:0000313" key="2">
    <source>
        <dbReference type="EMBL" id="KAI6654342.1"/>
    </source>
</evidence>
<dbReference type="EMBL" id="JAKMXF010000222">
    <property type="protein sequence ID" value="KAI6654342.1"/>
    <property type="molecule type" value="Genomic_DNA"/>
</dbReference>
<dbReference type="InterPro" id="IPR013083">
    <property type="entry name" value="Znf_RING/FYVE/PHD"/>
</dbReference>
<keyword evidence="3" id="KW-1185">Reference proteome</keyword>
<protein>
    <submittedName>
        <fullName evidence="2">TNF receptor-associated factor 4-like isoform X1</fullName>
    </submittedName>
</protein>
<dbReference type="PANTHER" id="PTHR10131:SF157">
    <property type="entry name" value="RECEPTOR-ASSOCIATED FACTOR, PUTATIVE-RELATED"/>
    <property type="match status" value="1"/>
</dbReference>
<proteinExistence type="predicted"/>
<dbReference type="PANTHER" id="PTHR10131">
    <property type="entry name" value="TNF RECEPTOR ASSOCIATED FACTOR"/>
    <property type="match status" value="1"/>
</dbReference>
<comment type="caution">
    <text evidence="2">The sequence shown here is derived from an EMBL/GenBank/DDBJ whole genome shotgun (WGS) entry which is preliminary data.</text>
</comment>
<dbReference type="InterPro" id="IPR002083">
    <property type="entry name" value="MATH/TRAF_dom"/>
</dbReference>
<dbReference type="AlphaFoldDB" id="A0AAV7JZM7"/>
<name>A0AAV7JZM7_9METZ</name>
<accession>A0AAV7JZM7</accession>
<keyword evidence="2" id="KW-0675">Receptor</keyword>
<dbReference type="GO" id="GO:0043122">
    <property type="term" value="P:regulation of canonical NF-kappaB signal transduction"/>
    <property type="evidence" value="ECO:0007669"/>
    <property type="project" value="TreeGrafter"/>
</dbReference>
<dbReference type="Pfam" id="PF21355">
    <property type="entry name" value="TRAF-mep_MATH"/>
    <property type="match status" value="1"/>
</dbReference>
<sequence length="326" mass="37973">MWKDVDKISNTTLKQICIHKSTTNSYHGYKPELLEQELDNFLSAMLMCTECDGLLREPCLTDTGYKCQFCLHKDIGKFDEIKMKAIHKLNCRCALKEKGCEWNGTISELINHSDTCAFMEVACCYKEFGCEIKRKRQDMKIHENDSNVKHIKLVSEHISTMKEEVKIMQEKFIEIEQKTKRGHEVEWRVNGVREKLKNNSTELSKYFYFGFYKFQASMNFKDSKKDALRVFIHVCKGEFDKVIVWPFDGIITLTLVSSKSAKRSISAQIKTAEYKEDFSRQLVGKSKGQGFRMAEEENLLKDEYSGSDEIVIRIFVEIYTSKLTQI</sequence>
<gene>
    <name evidence="2" type="ORF">LOD99_739</name>
</gene>